<sequence>MESVLENTVPMQTEQAGVQATMTEIGNRNTSLQGNAIPDNNCNINEKKSIPKIKNSRGRACTDR</sequence>
<dbReference type="AlphaFoldDB" id="A0A5P3AYR7"/>
<protein>
    <submittedName>
        <fullName evidence="1">Uncharacterized protein</fullName>
    </submittedName>
</protein>
<gene>
    <name evidence="1" type="ORF">VIC01_03838</name>
</gene>
<evidence type="ECO:0000313" key="1">
    <source>
        <dbReference type="EMBL" id="QEW38214.1"/>
    </source>
</evidence>
<name>A0A5P3AYR7_PHOVU</name>
<proteinExistence type="predicted"/>
<organism evidence="1 2">
    <name type="scientific">Phocaeicola vulgatus</name>
    <name type="common">Bacteroides vulgatus</name>
    <dbReference type="NCBI Taxonomy" id="821"/>
    <lineage>
        <taxon>Bacteria</taxon>
        <taxon>Pseudomonadati</taxon>
        <taxon>Bacteroidota</taxon>
        <taxon>Bacteroidia</taxon>
        <taxon>Bacteroidales</taxon>
        <taxon>Bacteroidaceae</taxon>
        <taxon>Phocaeicola</taxon>
    </lineage>
</organism>
<accession>A0A5P3AYR7</accession>
<reference evidence="1 2" key="1">
    <citation type="submission" date="2019-09" db="EMBL/GenBank/DDBJ databases">
        <title>Commensal-derived Metabolites Govern Vibrio cholerae Pathogenesis in Host.</title>
        <authorList>
            <person name="Yoon S.S."/>
            <person name="Yoon M.Y."/>
        </authorList>
    </citation>
    <scope>NUCLEOTIDE SEQUENCE [LARGE SCALE GENOMIC DNA]</scope>
    <source>
        <strain evidence="1 2">VIC01</strain>
    </source>
</reference>
<dbReference type="Proteomes" id="UP000326091">
    <property type="component" value="Chromosome"/>
</dbReference>
<dbReference type="EMBL" id="CP043529">
    <property type="protein sequence ID" value="QEW38214.1"/>
    <property type="molecule type" value="Genomic_DNA"/>
</dbReference>
<evidence type="ECO:0000313" key="2">
    <source>
        <dbReference type="Proteomes" id="UP000326091"/>
    </source>
</evidence>